<evidence type="ECO:0000313" key="3">
    <source>
        <dbReference type="Proteomes" id="UP000002038"/>
    </source>
</evidence>
<name>A0A179UY29_BLAGS</name>
<keyword evidence="1" id="KW-0175">Coiled coil</keyword>
<dbReference type="VEuPathDB" id="FungiDB:BDBG_17612"/>
<organism evidence="2 3">
    <name type="scientific">Blastomyces gilchristii (strain SLH14081)</name>
    <name type="common">Blastomyces dermatitidis</name>
    <dbReference type="NCBI Taxonomy" id="559298"/>
    <lineage>
        <taxon>Eukaryota</taxon>
        <taxon>Fungi</taxon>
        <taxon>Dikarya</taxon>
        <taxon>Ascomycota</taxon>
        <taxon>Pezizomycotina</taxon>
        <taxon>Eurotiomycetes</taxon>
        <taxon>Eurotiomycetidae</taxon>
        <taxon>Onygenales</taxon>
        <taxon>Ajellomycetaceae</taxon>
        <taxon>Blastomyces</taxon>
    </lineage>
</organism>
<dbReference type="AlphaFoldDB" id="A0A179UY29"/>
<dbReference type="KEGG" id="bgh:BDBG_17612"/>
<accession>A0A179UY29</accession>
<keyword evidence="3" id="KW-1185">Reference proteome</keyword>
<sequence>MQNLSESLLKAVRKAAETAELESKLCTCTRILNEIEALCTQWQAEVKAKQQLTFAADQASTMKSFADAIATINKNRENQILGLQREIEHLHRQVTTHDEIYVNYEMPREILTDNSANLVEEATNRKMKHLNEILSNMLMKYLVSKPTRL</sequence>
<feature type="coiled-coil region" evidence="1">
    <location>
        <begin position="32"/>
        <end position="93"/>
    </location>
</feature>
<gene>
    <name evidence="2" type="ORF">BDBG_17612</name>
</gene>
<dbReference type="GeneID" id="42529253"/>
<evidence type="ECO:0000256" key="1">
    <source>
        <dbReference type="SAM" id="Coils"/>
    </source>
</evidence>
<dbReference type="RefSeq" id="XP_031580165.1">
    <property type="nucleotide sequence ID" value="XM_031725294.1"/>
</dbReference>
<dbReference type="EMBL" id="GG657466">
    <property type="protein sequence ID" value="OAT12017.1"/>
    <property type="molecule type" value="Genomic_DNA"/>
</dbReference>
<evidence type="ECO:0000313" key="2">
    <source>
        <dbReference type="EMBL" id="OAT12017.1"/>
    </source>
</evidence>
<dbReference type="OrthoDB" id="4190532at2759"/>
<protein>
    <submittedName>
        <fullName evidence="2">Uncharacterized protein</fullName>
    </submittedName>
</protein>
<proteinExistence type="predicted"/>
<dbReference type="Proteomes" id="UP000002038">
    <property type="component" value="Unassembled WGS sequence"/>
</dbReference>
<reference evidence="3" key="1">
    <citation type="journal article" date="2015" name="PLoS Genet.">
        <title>The dynamic genome and transcriptome of the human fungal pathogen Blastomyces and close relative Emmonsia.</title>
        <authorList>
            <person name="Munoz J.F."/>
            <person name="Gauthier G.M."/>
            <person name="Desjardins C.A."/>
            <person name="Gallo J.E."/>
            <person name="Holder J."/>
            <person name="Sullivan T.D."/>
            <person name="Marty A.J."/>
            <person name="Carmen J.C."/>
            <person name="Chen Z."/>
            <person name="Ding L."/>
            <person name="Gujja S."/>
            <person name="Magrini V."/>
            <person name="Misas E."/>
            <person name="Mitreva M."/>
            <person name="Priest M."/>
            <person name="Saif S."/>
            <person name="Whiston E.A."/>
            <person name="Young S."/>
            <person name="Zeng Q."/>
            <person name="Goldman W.E."/>
            <person name="Mardis E.R."/>
            <person name="Taylor J.W."/>
            <person name="McEwen J.G."/>
            <person name="Clay O.K."/>
            <person name="Klein B.S."/>
            <person name="Cuomo C.A."/>
        </authorList>
    </citation>
    <scope>NUCLEOTIDE SEQUENCE [LARGE SCALE GENOMIC DNA]</scope>
    <source>
        <strain evidence="3">SLH14081</strain>
    </source>
</reference>